<dbReference type="RefSeq" id="WP_380587449.1">
    <property type="nucleotide sequence ID" value="NZ_JBHSQJ010000117.1"/>
</dbReference>
<keyword evidence="3" id="KW-1185">Reference proteome</keyword>
<dbReference type="InterPro" id="IPR058248">
    <property type="entry name" value="Lxx211020-like"/>
</dbReference>
<dbReference type="InterPro" id="IPR036182">
    <property type="entry name" value="PCuAC_sf"/>
</dbReference>
<organism evidence="2 3">
    <name type="scientific">Streptacidiphilus monticola</name>
    <dbReference type="NCBI Taxonomy" id="2161674"/>
    <lineage>
        <taxon>Bacteria</taxon>
        <taxon>Bacillati</taxon>
        <taxon>Actinomycetota</taxon>
        <taxon>Actinomycetes</taxon>
        <taxon>Kitasatosporales</taxon>
        <taxon>Streptomycetaceae</taxon>
        <taxon>Streptacidiphilus</taxon>
    </lineage>
</organism>
<keyword evidence="1" id="KW-0732">Signal</keyword>
<dbReference type="PANTHER" id="PTHR36302">
    <property type="entry name" value="BLR7088 PROTEIN"/>
    <property type="match status" value="1"/>
</dbReference>
<dbReference type="Pfam" id="PF04314">
    <property type="entry name" value="PCuAC"/>
    <property type="match status" value="1"/>
</dbReference>
<comment type="caution">
    <text evidence="2">The sequence shown here is derived from an EMBL/GenBank/DDBJ whole genome shotgun (WGS) entry which is preliminary data.</text>
</comment>
<evidence type="ECO:0000313" key="2">
    <source>
        <dbReference type="EMBL" id="MFC5910382.1"/>
    </source>
</evidence>
<dbReference type="EMBL" id="JBHSQJ010000117">
    <property type="protein sequence ID" value="MFC5910382.1"/>
    <property type="molecule type" value="Genomic_DNA"/>
</dbReference>
<feature type="signal peptide" evidence="1">
    <location>
        <begin position="1"/>
        <end position="26"/>
    </location>
</feature>
<dbReference type="PROSITE" id="PS51257">
    <property type="entry name" value="PROKAR_LIPOPROTEIN"/>
    <property type="match status" value="1"/>
</dbReference>
<sequence>MRTALLRGTAAVLLTAAAAGCSSATATTSSAPPGSRISVSGAYIPLPAGGSTEMAAGYLVLRNTGGQADTLTGVSSPQAASVTMHQSTATTMQPLDAVPVPAHGTVTFARGGRHLMLMGLAETPKVGHQVQLRLEFKDAGTVTVSATIEPLTYQPPGS</sequence>
<reference evidence="3" key="1">
    <citation type="journal article" date="2019" name="Int. J. Syst. Evol. Microbiol.">
        <title>The Global Catalogue of Microorganisms (GCM) 10K type strain sequencing project: providing services to taxonomists for standard genome sequencing and annotation.</title>
        <authorList>
            <consortium name="The Broad Institute Genomics Platform"/>
            <consortium name="The Broad Institute Genome Sequencing Center for Infectious Disease"/>
            <person name="Wu L."/>
            <person name="Ma J."/>
        </authorList>
    </citation>
    <scope>NUCLEOTIDE SEQUENCE [LARGE SCALE GENOMIC DNA]</scope>
    <source>
        <strain evidence="3">JCM 4816</strain>
    </source>
</reference>
<accession>A0ABW1GA08</accession>
<proteinExistence type="predicted"/>
<evidence type="ECO:0000313" key="3">
    <source>
        <dbReference type="Proteomes" id="UP001596174"/>
    </source>
</evidence>
<dbReference type="PANTHER" id="PTHR36302:SF1">
    <property type="entry name" value="COPPER CHAPERONE PCU(A)C"/>
    <property type="match status" value="1"/>
</dbReference>
<dbReference type="SUPFAM" id="SSF110087">
    <property type="entry name" value="DR1885-like metal-binding protein"/>
    <property type="match status" value="1"/>
</dbReference>
<dbReference type="Gene3D" id="2.60.40.1890">
    <property type="entry name" value="PCu(A)C copper chaperone"/>
    <property type="match status" value="1"/>
</dbReference>
<name>A0ABW1GA08_9ACTN</name>
<evidence type="ECO:0000256" key="1">
    <source>
        <dbReference type="SAM" id="SignalP"/>
    </source>
</evidence>
<protein>
    <submittedName>
        <fullName evidence="2">Copper chaperone PCu(A)C</fullName>
    </submittedName>
</protein>
<dbReference type="Proteomes" id="UP001596174">
    <property type="component" value="Unassembled WGS sequence"/>
</dbReference>
<gene>
    <name evidence="2" type="ORF">ACFP3V_24565</name>
</gene>
<feature type="chain" id="PRO_5045810667" evidence="1">
    <location>
        <begin position="27"/>
        <end position="158"/>
    </location>
</feature>
<dbReference type="InterPro" id="IPR007410">
    <property type="entry name" value="LpqE-like"/>
</dbReference>